<comment type="caution">
    <text evidence="1">The sequence shown here is derived from an EMBL/GenBank/DDBJ whole genome shotgun (WGS) entry which is preliminary data.</text>
</comment>
<evidence type="ECO:0000313" key="1">
    <source>
        <dbReference type="EMBL" id="CWP38278.1"/>
    </source>
</evidence>
<proteinExistence type="predicted"/>
<organism evidence="1 2">
    <name type="scientific">Neisseria meningitidis</name>
    <dbReference type="NCBI Taxonomy" id="487"/>
    <lineage>
        <taxon>Bacteria</taxon>
        <taxon>Pseudomonadati</taxon>
        <taxon>Pseudomonadota</taxon>
        <taxon>Betaproteobacteria</taxon>
        <taxon>Neisseriales</taxon>
        <taxon>Neisseriaceae</taxon>
        <taxon>Neisseria</taxon>
    </lineage>
</organism>
<reference evidence="1 2" key="1">
    <citation type="submission" date="2016-02" db="EMBL/GenBank/DDBJ databases">
        <authorList>
            <consortium name="Pathogen Informatics"/>
        </authorList>
    </citation>
    <scope>NUCLEOTIDE SEQUENCE [LARGE SCALE GENOMIC DNA]</scope>
    <source>
        <strain evidence="1 2">2842STDY5881269</strain>
    </source>
</reference>
<sequence>MPPPRPSPTGEGVGFGRFFGCRRFERQLRFAAVVSGRLKNKKQPAQPVFLAANLNPNSRPVLSPCGRELERGQQAERLVLGRLSCWERLPQLGKCRLPGPPLPRRRQWRACRRANLPDKTVFLRFYVPDSRFRGNGGPRRRLRIAENRFTMISAQG</sequence>
<name>A0AB33TWT3_NEIME</name>
<dbReference type="AlphaFoldDB" id="A0AB33TWT3"/>
<accession>A0AB33TWT3</accession>
<evidence type="ECO:0000313" key="2">
    <source>
        <dbReference type="Proteomes" id="UP000072443"/>
    </source>
</evidence>
<dbReference type="Proteomes" id="UP000072443">
    <property type="component" value="Unassembled WGS sequence"/>
</dbReference>
<protein>
    <submittedName>
        <fullName evidence="1">Uncharacterized protein</fullName>
    </submittedName>
</protein>
<gene>
    <name evidence="1" type="ORF">ERS514591_00269</name>
</gene>
<dbReference type="EMBL" id="FEVP01000002">
    <property type="protein sequence ID" value="CWP38278.1"/>
    <property type="molecule type" value="Genomic_DNA"/>
</dbReference>